<dbReference type="SUPFAM" id="SSF46785">
    <property type="entry name" value="Winged helix' DNA-binding domain"/>
    <property type="match status" value="1"/>
</dbReference>
<protein>
    <submittedName>
        <fullName evidence="6">LysR family transcriptional regulator</fullName>
    </submittedName>
</protein>
<name>A0A6N8IVP5_9BURK</name>
<evidence type="ECO:0000256" key="4">
    <source>
        <dbReference type="ARBA" id="ARBA00023163"/>
    </source>
</evidence>
<evidence type="ECO:0000313" key="6">
    <source>
        <dbReference type="EMBL" id="MVQ31021.1"/>
    </source>
</evidence>
<keyword evidence="4" id="KW-0804">Transcription</keyword>
<proteinExistence type="inferred from homology"/>
<evidence type="ECO:0000259" key="5">
    <source>
        <dbReference type="PROSITE" id="PS50931"/>
    </source>
</evidence>
<evidence type="ECO:0000256" key="3">
    <source>
        <dbReference type="ARBA" id="ARBA00023125"/>
    </source>
</evidence>
<dbReference type="PANTHER" id="PTHR30126:SF39">
    <property type="entry name" value="HTH-TYPE TRANSCRIPTIONAL REGULATOR CYSL"/>
    <property type="match status" value="1"/>
</dbReference>
<evidence type="ECO:0000313" key="7">
    <source>
        <dbReference type="Proteomes" id="UP000469385"/>
    </source>
</evidence>
<dbReference type="InterPro" id="IPR036390">
    <property type="entry name" value="WH_DNA-bd_sf"/>
</dbReference>
<dbReference type="InterPro" id="IPR000847">
    <property type="entry name" value="LysR_HTH_N"/>
</dbReference>
<keyword evidence="2" id="KW-0805">Transcription regulation</keyword>
<dbReference type="InterPro" id="IPR036388">
    <property type="entry name" value="WH-like_DNA-bd_sf"/>
</dbReference>
<dbReference type="Pfam" id="PF00126">
    <property type="entry name" value="HTH_1"/>
    <property type="match status" value="1"/>
</dbReference>
<gene>
    <name evidence="6" type="ORF">GON04_16295</name>
</gene>
<dbReference type="Gene3D" id="1.10.10.10">
    <property type="entry name" value="Winged helix-like DNA-binding domain superfamily/Winged helix DNA-binding domain"/>
    <property type="match status" value="1"/>
</dbReference>
<evidence type="ECO:0000256" key="2">
    <source>
        <dbReference type="ARBA" id="ARBA00023015"/>
    </source>
</evidence>
<keyword evidence="3" id="KW-0238">DNA-binding</keyword>
<reference evidence="6 7" key="1">
    <citation type="submission" date="2019-12" db="EMBL/GenBank/DDBJ databases">
        <authorList>
            <person name="Huq M.A."/>
        </authorList>
    </citation>
    <scope>NUCLEOTIDE SEQUENCE [LARGE SCALE GENOMIC DNA]</scope>
    <source>
        <strain evidence="6 7">MAH-25</strain>
    </source>
</reference>
<dbReference type="PROSITE" id="PS50931">
    <property type="entry name" value="HTH_LYSR"/>
    <property type="match status" value="1"/>
</dbReference>
<dbReference type="GO" id="GO:0000976">
    <property type="term" value="F:transcription cis-regulatory region binding"/>
    <property type="evidence" value="ECO:0007669"/>
    <property type="project" value="TreeGrafter"/>
</dbReference>
<dbReference type="InterPro" id="IPR005119">
    <property type="entry name" value="LysR_subst-bd"/>
</dbReference>
<dbReference type="PRINTS" id="PR00039">
    <property type="entry name" value="HTHLYSR"/>
</dbReference>
<dbReference type="SUPFAM" id="SSF53850">
    <property type="entry name" value="Periplasmic binding protein-like II"/>
    <property type="match status" value="1"/>
</dbReference>
<dbReference type="GO" id="GO:0003700">
    <property type="term" value="F:DNA-binding transcription factor activity"/>
    <property type="evidence" value="ECO:0007669"/>
    <property type="project" value="InterPro"/>
</dbReference>
<feature type="domain" description="HTH lysR-type" evidence="5">
    <location>
        <begin position="1"/>
        <end position="58"/>
    </location>
</feature>
<accession>A0A6N8IVP5</accession>
<dbReference type="AlphaFoldDB" id="A0A6N8IVP5"/>
<comment type="similarity">
    <text evidence="1">Belongs to the LysR transcriptional regulatory family.</text>
</comment>
<dbReference type="PANTHER" id="PTHR30126">
    <property type="entry name" value="HTH-TYPE TRANSCRIPTIONAL REGULATOR"/>
    <property type="match status" value="1"/>
</dbReference>
<organism evidence="6 7">
    <name type="scientific">Ramlibacter pinisoli</name>
    <dbReference type="NCBI Taxonomy" id="2682844"/>
    <lineage>
        <taxon>Bacteria</taxon>
        <taxon>Pseudomonadati</taxon>
        <taxon>Pseudomonadota</taxon>
        <taxon>Betaproteobacteria</taxon>
        <taxon>Burkholderiales</taxon>
        <taxon>Comamonadaceae</taxon>
        <taxon>Ramlibacter</taxon>
    </lineage>
</organism>
<dbReference type="FunFam" id="1.10.10.10:FF:000001">
    <property type="entry name" value="LysR family transcriptional regulator"/>
    <property type="match status" value="1"/>
</dbReference>
<evidence type="ECO:0000256" key="1">
    <source>
        <dbReference type="ARBA" id="ARBA00009437"/>
    </source>
</evidence>
<dbReference type="Proteomes" id="UP000469385">
    <property type="component" value="Unassembled WGS sequence"/>
</dbReference>
<comment type="caution">
    <text evidence="6">The sequence shown here is derived from an EMBL/GenBank/DDBJ whole genome shotgun (WGS) entry which is preliminary data.</text>
</comment>
<dbReference type="Gene3D" id="3.40.190.10">
    <property type="entry name" value="Periplasmic binding protein-like II"/>
    <property type="match status" value="2"/>
</dbReference>
<keyword evidence="7" id="KW-1185">Reference proteome</keyword>
<dbReference type="EMBL" id="WSEL01000009">
    <property type="protein sequence ID" value="MVQ31021.1"/>
    <property type="molecule type" value="Genomic_DNA"/>
</dbReference>
<dbReference type="Pfam" id="PF03466">
    <property type="entry name" value="LysR_substrate"/>
    <property type="match status" value="1"/>
</dbReference>
<sequence>MSSDDLACFALVARAGSFSRAALESGSNQSTISRQIAALEAGLGVRLFHRSGRGVVLTDRGRELQQYADTVAGTLEAASRAMGVHADQGPVRLRIAAQPTIAQVMFGELGHALHRRFPGTRIRFVEGLASHLLKDLHDGEIDLALLYRPEHPGALTYDPLLQEGMHLVAPAGYPVGEGPFPVARLGEVPLIMPSTHHGIRVLVEALATRHGFVPRIALECDGSVAITRRLVMQGCGCTLLPLAAVADDVRAGQLLSRPLASPPVCRTVGVVLGRNSAGAAGLWEATRLVKDLVVRQVQQGRWPGTVLDAALAGAQPGAGPDLREPAGATGG</sequence>